<evidence type="ECO:0000256" key="5">
    <source>
        <dbReference type="ARBA" id="ARBA00022989"/>
    </source>
</evidence>
<keyword evidence="6" id="KW-0406">Ion transport</keyword>
<feature type="transmembrane region" description="Helical" evidence="10">
    <location>
        <begin position="138"/>
        <end position="159"/>
    </location>
</feature>
<dbReference type="Proteomes" id="UP000822688">
    <property type="component" value="Chromosome 1"/>
</dbReference>
<reference evidence="12" key="1">
    <citation type="submission" date="2020-06" db="EMBL/GenBank/DDBJ databases">
        <title>WGS assembly of Ceratodon purpureus strain R40.</title>
        <authorList>
            <person name="Carey S.B."/>
            <person name="Jenkins J."/>
            <person name="Shu S."/>
            <person name="Lovell J.T."/>
            <person name="Sreedasyam A."/>
            <person name="Maumus F."/>
            <person name="Tiley G.P."/>
            <person name="Fernandez-Pozo N."/>
            <person name="Barry K."/>
            <person name="Chen C."/>
            <person name="Wang M."/>
            <person name="Lipzen A."/>
            <person name="Daum C."/>
            <person name="Saski C.A."/>
            <person name="Payton A.C."/>
            <person name="Mcbreen J.C."/>
            <person name="Conrad R.E."/>
            <person name="Kollar L.M."/>
            <person name="Olsson S."/>
            <person name="Huttunen S."/>
            <person name="Landis J.B."/>
            <person name="Wickett N.J."/>
            <person name="Johnson M.G."/>
            <person name="Rensing S.A."/>
            <person name="Grimwood J."/>
            <person name="Schmutz J."/>
            <person name="Mcdaniel S.F."/>
        </authorList>
    </citation>
    <scope>NUCLEOTIDE SEQUENCE</scope>
    <source>
        <strain evidence="12">R40</strain>
    </source>
</reference>
<dbReference type="InterPro" id="IPR005821">
    <property type="entry name" value="Ion_trans_dom"/>
</dbReference>
<feature type="transmembrane region" description="Helical" evidence="10">
    <location>
        <begin position="291"/>
        <end position="316"/>
    </location>
</feature>
<evidence type="ECO:0000256" key="2">
    <source>
        <dbReference type="ARBA" id="ARBA00010486"/>
    </source>
</evidence>
<accession>A0A8T0J9W8</accession>
<evidence type="ECO:0000256" key="9">
    <source>
        <dbReference type="ARBA" id="ARBA00023303"/>
    </source>
</evidence>
<feature type="transmembrane region" description="Helical" evidence="10">
    <location>
        <begin position="179"/>
        <end position="199"/>
    </location>
</feature>
<evidence type="ECO:0000256" key="8">
    <source>
        <dbReference type="ARBA" id="ARBA00023286"/>
    </source>
</evidence>
<dbReference type="InterPro" id="IPR000595">
    <property type="entry name" value="cNMP-bd_dom"/>
</dbReference>
<dbReference type="Pfam" id="PF00520">
    <property type="entry name" value="Ion_trans"/>
    <property type="match status" value="1"/>
</dbReference>
<keyword evidence="9" id="KW-0407">Ion channel</keyword>
<proteinExistence type="inferred from homology"/>
<dbReference type="SUPFAM" id="SSF81324">
    <property type="entry name" value="Voltage-gated potassium channels"/>
    <property type="match status" value="1"/>
</dbReference>
<feature type="transmembrane region" description="Helical" evidence="10">
    <location>
        <begin position="220"/>
        <end position="241"/>
    </location>
</feature>
<name>A0A8T0J9W8_CERPU</name>
<sequence length="709" mass="80708">MAKGSGTFDKVPMLSSYDGHLGDQNTNSSDLELQEFSSENTVTNGSAANGVEHREAGRGHGKHEYLLRSGPLGMCNDPCCTTCPYTNVGTRAELHRDLSKRAQEDVTSARFLCFHRPSWSKIGVLNPHSKILQIWNKIFVVSRLMGIFLDPLFFLLLSVDERYKCIVLDYRAASVLTALRSLLDLIYVIHIILQFRVAYKDESGELIDDPQLCKARYLKGWFVIDVLACLPLPQIMVMLVIPNLKNESATAAGSFKDIFRLVILIQNIPRFIRFFLLIAGRSPTGFVFETAWANFTLNMFLYVLVGHVVGSCWYLFAVQRVNNCLQEACNSEAICRKDFLDCGTGRKLNFTAERNTWITSTSATTTCLIAGATFEYGIYQPMGFQVAQRHSLANKYMYSLYWGFLQISTLAGNLTPSLYPWEVLFTMGIGGLGLLMFASLIGSMQNFLQALGRRRQEMQMRRYDVENFMERRRLPLDIRKQVRLAERFKWVATHGVEDDEILNGLPEDLQIKIKYHVCGDRLKEVRLFKEMEEEVKTAIFERLHQKVFVTGCKILRIGCPAKQMYFILRGSLSCVNQDGFRQEIGAGHFCGEELLIWHLEQNPNNIRSGVTFRSIGQNAISSQDVECLENVDAFVLEGNDVEYITKHYGRLLRTPRIRGILRNESTAWRLWGAMGIRAAWKYRAKKREAANDARGKAIARNASQTNRSR</sequence>
<dbReference type="SUPFAM" id="SSF51206">
    <property type="entry name" value="cAMP-binding domain-like"/>
    <property type="match status" value="1"/>
</dbReference>
<dbReference type="CDD" id="cd00038">
    <property type="entry name" value="CAP_ED"/>
    <property type="match status" value="1"/>
</dbReference>
<dbReference type="InterPro" id="IPR014710">
    <property type="entry name" value="RmlC-like_jellyroll"/>
</dbReference>
<keyword evidence="7 10" id="KW-0472">Membrane</keyword>
<organism evidence="12 13">
    <name type="scientific">Ceratodon purpureus</name>
    <name type="common">Fire moss</name>
    <name type="synonym">Dicranum purpureum</name>
    <dbReference type="NCBI Taxonomy" id="3225"/>
    <lineage>
        <taxon>Eukaryota</taxon>
        <taxon>Viridiplantae</taxon>
        <taxon>Streptophyta</taxon>
        <taxon>Embryophyta</taxon>
        <taxon>Bryophyta</taxon>
        <taxon>Bryophytina</taxon>
        <taxon>Bryopsida</taxon>
        <taxon>Dicranidae</taxon>
        <taxon>Pseudoditrichales</taxon>
        <taxon>Ditrichaceae</taxon>
        <taxon>Ceratodon</taxon>
    </lineage>
</organism>
<dbReference type="PANTHER" id="PTHR45651">
    <property type="entry name" value="CYCLIC NUCLEOTIDE-GATED ION CHANNEL 15-RELATED-RELATED"/>
    <property type="match status" value="1"/>
</dbReference>
<comment type="subcellular location">
    <subcellularLocation>
        <location evidence="1">Membrane</location>
        <topology evidence="1">Multi-pass membrane protein</topology>
    </subcellularLocation>
</comment>
<dbReference type="InterPro" id="IPR018490">
    <property type="entry name" value="cNMP-bd_dom_sf"/>
</dbReference>
<keyword evidence="3" id="KW-0813">Transport</keyword>
<evidence type="ECO:0000313" key="13">
    <source>
        <dbReference type="Proteomes" id="UP000822688"/>
    </source>
</evidence>
<protein>
    <recommendedName>
        <fullName evidence="11">Cyclic nucleotide-binding domain-containing protein</fullName>
    </recommendedName>
</protein>
<dbReference type="OrthoDB" id="421226at2759"/>
<dbReference type="Gene3D" id="1.10.287.630">
    <property type="entry name" value="Helix hairpin bin"/>
    <property type="match status" value="1"/>
</dbReference>
<gene>
    <name evidence="12" type="ORF">KC19_1G274500</name>
</gene>
<evidence type="ECO:0000256" key="6">
    <source>
        <dbReference type="ARBA" id="ARBA00023065"/>
    </source>
</evidence>
<feature type="domain" description="Cyclic nucleotide-binding" evidence="11">
    <location>
        <begin position="527"/>
        <end position="608"/>
    </location>
</feature>
<dbReference type="AlphaFoldDB" id="A0A8T0J9W8"/>
<feature type="transmembrane region" description="Helical" evidence="10">
    <location>
        <begin position="425"/>
        <end position="448"/>
    </location>
</feature>
<dbReference type="GO" id="GO:0016020">
    <property type="term" value="C:membrane"/>
    <property type="evidence" value="ECO:0007669"/>
    <property type="project" value="UniProtKB-SubCell"/>
</dbReference>
<keyword evidence="13" id="KW-1185">Reference proteome</keyword>
<evidence type="ECO:0000256" key="7">
    <source>
        <dbReference type="ARBA" id="ARBA00023136"/>
    </source>
</evidence>
<dbReference type="PANTHER" id="PTHR45651:SF11">
    <property type="entry name" value="CYCLIC NUCLEOTIDE-GATED ION CHANNEL 20, CHLOROPLASTIC-RELATED"/>
    <property type="match status" value="1"/>
</dbReference>
<evidence type="ECO:0000313" key="12">
    <source>
        <dbReference type="EMBL" id="KAG0592704.1"/>
    </source>
</evidence>
<evidence type="ECO:0000256" key="3">
    <source>
        <dbReference type="ARBA" id="ARBA00022448"/>
    </source>
</evidence>
<evidence type="ECO:0000256" key="1">
    <source>
        <dbReference type="ARBA" id="ARBA00004141"/>
    </source>
</evidence>
<keyword evidence="4 10" id="KW-0812">Transmembrane</keyword>
<feature type="transmembrane region" description="Helical" evidence="10">
    <location>
        <begin position="400"/>
        <end position="419"/>
    </location>
</feature>
<dbReference type="PROSITE" id="PS50042">
    <property type="entry name" value="CNMP_BINDING_3"/>
    <property type="match status" value="1"/>
</dbReference>
<dbReference type="GO" id="GO:0005216">
    <property type="term" value="F:monoatomic ion channel activity"/>
    <property type="evidence" value="ECO:0007669"/>
    <property type="project" value="InterPro"/>
</dbReference>
<dbReference type="EMBL" id="CM026421">
    <property type="protein sequence ID" value="KAG0592704.1"/>
    <property type="molecule type" value="Genomic_DNA"/>
</dbReference>
<evidence type="ECO:0000256" key="10">
    <source>
        <dbReference type="SAM" id="Phobius"/>
    </source>
</evidence>
<comment type="caution">
    <text evidence="12">The sequence shown here is derived from an EMBL/GenBank/DDBJ whole genome shotgun (WGS) entry which is preliminary data.</text>
</comment>
<keyword evidence="5 10" id="KW-1133">Transmembrane helix</keyword>
<dbReference type="Gene3D" id="2.60.120.10">
    <property type="entry name" value="Jelly Rolls"/>
    <property type="match status" value="1"/>
</dbReference>
<evidence type="ECO:0000259" key="11">
    <source>
        <dbReference type="PROSITE" id="PS50042"/>
    </source>
</evidence>
<dbReference type="Gene3D" id="1.10.287.70">
    <property type="match status" value="1"/>
</dbReference>
<evidence type="ECO:0000256" key="4">
    <source>
        <dbReference type="ARBA" id="ARBA00022692"/>
    </source>
</evidence>
<comment type="similarity">
    <text evidence="2">Belongs to the cyclic nucleotide-gated cation channel (TC 1.A.1.5) family.</text>
</comment>
<keyword evidence="8" id="KW-1071">Ligand-gated ion channel</keyword>